<evidence type="ECO:0000256" key="1">
    <source>
        <dbReference type="SAM" id="Coils"/>
    </source>
</evidence>
<keyword evidence="3" id="KW-1185">Reference proteome</keyword>
<feature type="coiled-coil region" evidence="1">
    <location>
        <begin position="311"/>
        <end position="345"/>
    </location>
</feature>
<evidence type="ECO:0000313" key="3">
    <source>
        <dbReference type="Proteomes" id="UP001597338"/>
    </source>
</evidence>
<proteinExistence type="predicted"/>
<sequence length="538" mass="59570">MSVLYRALWSDKKAPQADPVDYASRLFARWALSDESAVALPAGEHVTDYVAVDWRATGSVQRHLTRTVTVRPYEDAGSTGVSLTSRDVPDLDDAEQTVWTTTVRVVRDDEAVHTWVETLMETADLTRRYKVGRPRIVESLLTTAGAPMLESSKLSPEALDFPSDGVEMLVDHLQDPHRTLPVIVFTEPWTRDDDQWRSRADQVAKRAAGVARVIRLDAESASALRKKLGPLGIWGGAVRTYQPGPVDRASDGWRHRYLSHDRLTTDGSGVVDRLVYTVAQLSTRRRVPAVLSALAAQTTDTTSTSSLKTERDNLEWELELALDDQETLTRELAQANGHLERLRQVLADKHLDELFWASRDERPEPDELPDEVPDTTGAVLLAQEHLGQWLSVPDTAAQELDGIDSAPTAFTWANNTWRGLRALAAYAQAKQEGWTGSFWEWCAGSGNPFVWPATTKKLAMNESETVQNNTKLYNARIFAVDTALAADGKQYMGAHLKISEGGGNLAPRVYFHDDTGGVTGKIHVGFVGPHYLVPNTRS</sequence>
<protein>
    <submittedName>
        <fullName evidence="2">Uncharacterized protein</fullName>
    </submittedName>
</protein>
<gene>
    <name evidence="2" type="ORF">ACFSL2_00985</name>
</gene>
<name>A0ABW4V1F8_9MICO</name>
<reference evidence="3" key="1">
    <citation type="journal article" date="2019" name="Int. J. Syst. Evol. Microbiol.">
        <title>The Global Catalogue of Microorganisms (GCM) 10K type strain sequencing project: providing services to taxonomists for standard genome sequencing and annotation.</title>
        <authorList>
            <consortium name="The Broad Institute Genomics Platform"/>
            <consortium name="The Broad Institute Genome Sequencing Center for Infectious Disease"/>
            <person name="Wu L."/>
            <person name="Ma J."/>
        </authorList>
    </citation>
    <scope>NUCLEOTIDE SEQUENCE [LARGE SCALE GENOMIC DNA]</scope>
    <source>
        <strain evidence="3">CCM 7043</strain>
    </source>
</reference>
<dbReference type="EMBL" id="JBHUHF010000001">
    <property type="protein sequence ID" value="MFD2024078.1"/>
    <property type="molecule type" value="Genomic_DNA"/>
</dbReference>
<accession>A0ABW4V1F8</accession>
<evidence type="ECO:0000313" key="2">
    <source>
        <dbReference type="EMBL" id="MFD2024078.1"/>
    </source>
</evidence>
<organism evidence="2 3">
    <name type="scientific">Promicromonospora aerolata</name>
    <dbReference type="NCBI Taxonomy" id="195749"/>
    <lineage>
        <taxon>Bacteria</taxon>
        <taxon>Bacillati</taxon>
        <taxon>Actinomycetota</taxon>
        <taxon>Actinomycetes</taxon>
        <taxon>Micrococcales</taxon>
        <taxon>Promicromonosporaceae</taxon>
        <taxon>Promicromonospora</taxon>
    </lineage>
</organism>
<dbReference type="RefSeq" id="WP_377196053.1">
    <property type="nucleotide sequence ID" value="NZ_JBHUHF010000001.1"/>
</dbReference>
<dbReference type="Proteomes" id="UP001597338">
    <property type="component" value="Unassembled WGS sequence"/>
</dbReference>
<comment type="caution">
    <text evidence="2">The sequence shown here is derived from an EMBL/GenBank/DDBJ whole genome shotgun (WGS) entry which is preliminary data.</text>
</comment>
<keyword evidence="1" id="KW-0175">Coiled coil</keyword>